<dbReference type="Gene3D" id="3.40.50.1820">
    <property type="entry name" value="alpha/beta hydrolase"/>
    <property type="match status" value="1"/>
</dbReference>
<dbReference type="RefSeq" id="WP_211910571.1">
    <property type="nucleotide sequence ID" value="NZ_CP036498.1"/>
</dbReference>
<protein>
    <recommendedName>
        <fullName evidence="1">Dienelactone hydrolase domain-containing protein</fullName>
    </recommendedName>
</protein>
<dbReference type="PANTHER" id="PTHR22946:SF12">
    <property type="entry name" value="CONIDIAL PIGMENT BIOSYNTHESIS PROTEIN AYG1 (AFU_ORTHOLOGUE AFUA_2G17550)"/>
    <property type="match status" value="1"/>
</dbReference>
<proteinExistence type="predicted"/>
<evidence type="ECO:0000313" key="2">
    <source>
        <dbReference type="EMBL" id="QUS41882.1"/>
    </source>
</evidence>
<feature type="domain" description="Dienelactone hydrolase" evidence="1">
    <location>
        <begin position="205"/>
        <end position="332"/>
    </location>
</feature>
<evidence type="ECO:0000313" key="3">
    <source>
        <dbReference type="Proteomes" id="UP000682843"/>
    </source>
</evidence>
<dbReference type="InterPro" id="IPR002925">
    <property type="entry name" value="Dienelactn_hydro"/>
</dbReference>
<dbReference type="EMBL" id="CP036498">
    <property type="protein sequence ID" value="QUS41882.1"/>
    <property type="molecule type" value="Genomic_DNA"/>
</dbReference>
<keyword evidence="3" id="KW-1185">Reference proteome</keyword>
<dbReference type="InterPro" id="IPR029058">
    <property type="entry name" value="AB_hydrolase_fold"/>
</dbReference>
<dbReference type="InterPro" id="IPR050261">
    <property type="entry name" value="FrsA_esterase"/>
</dbReference>
<dbReference type="Gene3D" id="1.20.1440.110">
    <property type="entry name" value="acylaminoacyl peptidase"/>
    <property type="match status" value="1"/>
</dbReference>
<dbReference type="PANTHER" id="PTHR22946">
    <property type="entry name" value="DIENELACTONE HYDROLASE DOMAIN-CONTAINING PROTEIN-RELATED"/>
    <property type="match status" value="1"/>
</dbReference>
<reference evidence="2 3" key="1">
    <citation type="submission" date="2019-02" db="EMBL/GenBank/DDBJ databases">
        <title>Emended description of the genus Rhodopseudomonas and description of Rhodopseudomonas albus sp. nov., a non-phototrophic, heavy-metal-tolerant bacterium isolated from garden soil.</title>
        <authorList>
            <person name="Bao Z."/>
            <person name="Cao W.W."/>
            <person name="Sato Y."/>
            <person name="Nishizawa T."/>
            <person name="Zhao J."/>
            <person name="Guo Y."/>
            <person name="Ohta H."/>
        </authorList>
    </citation>
    <scope>NUCLEOTIDE SEQUENCE [LARGE SCALE GENOMIC DNA]</scope>
    <source>
        <strain evidence="2 3">SK50-23</strain>
    </source>
</reference>
<evidence type="ECO:0000259" key="1">
    <source>
        <dbReference type="Pfam" id="PF01738"/>
    </source>
</evidence>
<accession>A0ABX8AED3</accession>
<dbReference type="SUPFAM" id="SSF53474">
    <property type="entry name" value="alpha/beta-Hydrolases"/>
    <property type="match status" value="1"/>
</dbReference>
<dbReference type="Proteomes" id="UP000682843">
    <property type="component" value="Chromosome"/>
</dbReference>
<gene>
    <name evidence="2" type="ORF">RPMA_25865</name>
</gene>
<organism evidence="2 3">
    <name type="scientific">Tardiphaga alba</name>
    <dbReference type="NCBI Taxonomy" id="340268"/>
    <lineage>
        <taxon>Bacteria</taxon>
        <taxon>Pseudomonadati</taxon>
        <taxon>Pseudomonadota</taxon>
        <taxon>Alphaproteobacteria</taxon>
        <taxon>Hyphomicrobiales</taxon>
        <taxon>Nitrobacteraceae</taxon>
        <taxon>Tardiphaga</taxon>
    </lineage>
</organism>
<name>A0ABX8AED3_9BRAD</name>
<dbReference type="Pfam" id="PF01738">
    <property type="entry name" value="DLH"/>
    <property type="match status" value="1"/>
</dbReference>
<sequence>MQWPGNEDYSFQFRRLLGAAQDGGSTVSECLLAAQGIDPACEESWYQQWKKAADLNRSRGDIAHARGHTHTALSNWLRAANYYRTAQAFMGIDDARQSASIAQMMSCSLLYVQNASPAAEVVEIAWRDDATLQGYFLPAPGRAGRKAPVVICVGAPDQYKEEHLCRMPRYAHERGLGLLLIDLPGQGYRRSFNEGFGRYDIETAISSWVDYLESRRDVNARKIAILGEGLGGAFATRGAGFDDRFAAAVCDAGIWDLHERAFLASQMSGCPSVAGDFSEDLSHLCRSSSAARIKCPVLVALGERDWLEAAHVRQCCEALLAAGQNVELKIFSAEETAASHAQLDNPTIGSEFIFDWIAARLGLIGRAAI</sequence>